<feature type="short sequence motif" description="DGA/G" evidence="4">
    <location>
        <begin position="153"/>
        <end position="155"/>
    </location>
</feature>
<dbReference type="InterPro" id="IPR016035">
    <property type="entry name" value="Acyl_Trfase/lysoPLipase"/>
</dbReference>
<keyword evidence="1 4" id="KW-0378">Hydrolase</keyword>
<dbReference type="RefSeq" id="WP_035473253.1">
    <property type="nucleotide sequence ID" value="NZ_JRGF01000006.1"/>
</dbReference>
<evidence type="ECO:0000256" key="3">
    <source>
        <dbReference type="ARBA" id="ARBA00023098"/>
    </source>
</evidence>
<dbReference type="PANTHER" id="PTHR14226">
    <property type="entry name" value="NEUROPATHY TARGET ESTERASE/SWISS CHEESE D.MELANOGASTER"/>
    <property type="match status" value="1"/>
</dbReference>
<feature type="short sequence motif" description="GXSXG" evidence="4">
    <location>
        <begin position="37"/>
        <end position="41"/>
    </location>
</feature>
<dbReference type="SUPFAM" id="SSF52151">
    <property type="entry name" value="FabD/lysophospholipase-like"/>
    <property type="match status" value="1"/>
</dbReference>
<dbReference type="Gene3D" id="3.40.1090.10">
    <property type="entry name" value="Cytosolic phospholipase A2 catalytic domain"/>
    <property type="match status" value="2"/>
</dbReference>
<dbReference type="PANTHER" id="PTHR14226:SF76">
    <property type="entry name" value="NTE FAMILY PROTEIN RSSA"/>
    <property type="match status" value="1"/>
</dbReference>
<keyword evidence="3 4" id="KW-0443">Lipid metabolism</keyword>
<feature type="active site" description="Nucleophile" evidence="4">
    <location>
        <position position="39"/>
    </location>
</feature>
<evidence type="ECO:0000256" key="4">
    <source>
        <dbReference type="PROSITE-ProRule" id="PRU01161"/>
    </source>
</evidence>
<accession>A0ABR4YIT4</accession>
<protein>
    <recommendedName>
        <fullName evidence="5">PNPLA domain-containing protein</fullName>
    </recommendedName>
</protein>
<name>A0ABR4YIT4_9BACT</name>
<evidence type="ECO:0000256" key="1">
    <source>
        <dbReference type="ARBA" id="ARBA00022801"/>
    </source>
</evidence>
<keyword evidence="2 4" id="KW-0442">Lipid degradation</keyword>
<evidence type="ECO:0000313" key="7">
    <source>
        <dbReference type="Proteomes" id="UP000030889"/>
    </source>
</evidence>
<reference evidence="6 7" key="1">
    <citation type="submission" date="2014-09" db="EMBL/GenBank/DDBJ databases">
        <title>Alistipes sp. 627, sp. nov., a novel member of the family Rikenellaceae isolated from human faeces.</title>
        <authorList>
            <person name="Shkoporov A.N."/>
            <person name="Chaplin A.V."/>
            <person name="Motuzova O.V."/>
            <person name="Kafarskaia L.I."/>
            <person name="Khokhlova E.V."/>
            <person name="Efimov B.A."/>
        </authorList>
    </citation>
    <scope>NUCLEOTIDE SEQUENCE [LARGE SCALE GENOMIC DNA]</scope>
    <source>
        <strain evidence="6 7">627</strain>
    </source>
</reference>
<evidence type="ECO:0000313" key="6">
    <source>
        <dbReference type="EMBL" id="KHE42156.1"/>
    </source>
</evidence>
<comment type="caution">
    <text evidence="4">Lacks conserved residue(s) required for the propagation of feature annotation.</text>
</comment>
<dbReference type="EMBL" id="JRGF01000006">
    <property type="protein sequence ID" value="KHE42156.1"/>
    <property type="molecule type" value="Genomic_DNA"/>
</dbReference>
<organism evidence="6 7">
    <name type="scientific">Alistipes inops</name>
    <dbReference type="NCBI Taxonomy" id="1501391"/>
    <lineage>
        <taxon>Bacteria</taxon>
        <taxon>Pseudomonadati</taxon>
        <taxon>Bacteroidota</taxon>
        <taxon>Bacteroidia</taxon>
        <taxon>Bacteroidales</taxon>
        <taxon>Rikenellaceae</taxon>
        <taxon>Alistipes</taxon>
    </lineage>
</organism>
<sequence>MKRVALVLSSGGARGFAHIGAIEELQERGYEIASVAGTSMGALIGGMFAAGKLEQVKERAFALDRKRMLALADISMGPDHLVKGEKVMGILREIMPDIPIETLPVPFCAVATDLADNSEVVYDSGSLYEAIRASISIPAFFKPQRNGEMLLIDGGVLNPLPLNRVTRSDGDLLVSVNVSAHSDMRLEHLRETRKRNRTSAGRLPALGRLPDENFYSVLSKTFVMMLQRNAELTAQLYPPDIRVDIPMNRFGGCDYDKAARISSEGRRRMREALELYEKTHNIHSSSSPA</sequence>
<feature type="active site" description="Proton acceptor" evidence="4">
    <location>
        <position position="153"/>
    </location>
</feature>
<dbReference type="InterPro" id="IPR050301">
    <property type="entry name" value="NTE"/>
</dbReference>
<evidence type="ECO:0000259" key="5">
    <source>
        <dbReference type="PROSITE" id="PS51635"/>
    </source>
</evidence>
<comment type="caution">
    <text evidence="6">The sequence shown here is derived from an EMBL/GenBank/DDBJ whole genome shotgun (WGS) entry which is preliminary data.</text>
</comment>
<proteinExistence type="predicted"/>
<dbReference type="InterPro" id="IPR002641">
    <property type="entry name" value="PNPLA_dom"/>
</dbReference>
<dbReference type="PROSITE" id="PS51635">
    <property type="entry name" value="PNPLA"/>
    <property type="match status" value="1"/>
</dbReference>
<feature type="domain" description="PNPLA" evidence="5">
    <location>
        <begin position="6"/>
        <end position="166"/>
    </location>
</feature>
<dbReference type="Pfam" id="PF01734">
    <property type="entry name" value="Patatin"/>
    <property type="match status" value="1"/>
</dbReference>
<evidence type="ECO:0000256" key="2">
    <source>
        <dbReference type="ARBA" id="ARBA00022963"/>
    </source>
</evidence>
<keyword evidence="7" id="KW-1185">Reference proteome</keyword>
<gene>
    <name evidence="6" type="ORF">LG35_06300</name>
</gene>
<dbReference type="Proteomes" id="UP000030889">
    <property type="component" value="Unassembled WGS sequence"/>
</dbReference>